<evidence type="ECO:0000313" key="2">
    <source>
        <dbReference type="WBParaSite" id="ES5_v2.g24129.t1"/>
    </source>
</evidence>
<dbReference type="WBParaSite" id="ES5_v2.g24129.t1">
    <property type="protein sequence ID" value="ES5_v2.g24129.t1"/>
    <property type="gene ID" value="ES5_v2.g24129"/>
</dbReference>
<dbReference type="Proteomes" id="UP000887579">
    <property type="component" value="Unplaced"/>
</dbReference>
<sequence length="200" mass="22883">MRAYDDTLNWSANQITLILSATFYGGLLTMFWSGYLADRFTPKIVIVCAILDCVIVSGFTPFLAYKNFYALFFARVAMGLGEDFLGPAQASFITRCGWVITWGLYSSDTPALHRHITKDERNYIETELQELGINQEPKSKKLYEALFGSGWVITWGLYSSDTPALHRHITKDERNYIETELQELGINQEPKSKKVNIYLR</sequence>
<protein>
    <submittedName>
        <fullName evidence="2">Major facilitator superfamily (MFS) profile domain-containing protein</fullName>
    </submittedName>
</protein>
<organism evidence="1 2">
    <name type="scientific">Panagrolaimus sp. ES5</name>
    <dbReference type="NCBI Taxonomy" id="591445"/>
    <lineage>
        <taxon>Eukaryota</taxon>
        <taxon>Metazoa</taxon>
        <taxon>Ecdysozoa</taxon>
        <taxon>Nematoda</taxon>
        <taxon>Chromadorea</taxon>
        <taxon>Rhabditida</taxon>
        <taxon>Tylenchina</taxon>
        <taxon>Panagrolaimomorpha</taxon>
        <taxon>Panagrolaimoidea</taxon>
        <taxon>Panagrolaimidae</taxon>
        <taxon>Panagrolaimus</taxon>
    </lineage>
</organism>
<name>A0AC34G384_9BILA</name>
<reference evidence="2" key="1">
    <citation type="submission" date="2022-11" db="UniProtKB">
        <authorList>
            <consortium name="WormBaseParasite"/>
        </authorList>
    </citation>
    <scope>IDENTIFICATION</scope>
</reference>
<accession>A0AC34G384</accession>
<proteinExistence type="predicted"/>
<evidence type="ECO:0000313" key="1">
    <source>
        <dbReference type="Proteomes" id="UP000887579"/>
    </source>
</evidence>